<evidence type="ECO:0000313" key="2">
    <source>
        <dbReference type="Proteomes" id="UP001432322"/>
    </source>
</evidence>
<keyword evidence="2" id="KW-1185">Reference proteome</keyword>
<accession>A0AAV5W9R6</accession>
<dbReference type="EMBL" id="BTSY01000005">
    <property type="protein sequence ID" value="GMT28616.1"/>
    <property type="molecule type" value="Genomic_DNA"/>
</dbReference>
<proteinExistence type="predicted"/>
<name>A0AAV5W9R6_9BILA</name>
<dbReference type="Proteomes" id="UP001432322">
    <property type="component" value="Unassembled WGS sequence"/>
</dbReference>
<gene>
    <name evidence="1" type="ORF">PFISCL1PPCAC_19913</name>
</gene>
<sequence>MPLRIFGRILMSETVCELWSAPCMEGQNIRSVKKWRRKEVDTTVLRQAKRRKRGDLSLDKAEWSRNDLGQFLRHIYRESFPSPLIGEKNVDTVVNGTVDQLMALRKSNYANEECPLSIKSRYINWLLHVKCESQKRRVIINLTNFVKKYLESIVRYSFKSVNRLKGTVFLPCREHRSISASAFNVHAQECELARCDTMEENGKDLKMRAVGKKYRPIVMNGVDKDTRKFSRLCLTALRFHANEFGVSSYSISTCAKRVQEFASKNHNEILFLKTDIKRFYPSVDQQELIDLVKDMVKWYVFILFAVSFCIT</sequence>
<comment type="caution">
    <text evidence="1">The sequence shown here is derived from an EMBL/GenBank/DDBJ whole genome shotgun (WGS) entry which is preliminary data.</text>
</comment>
<dbReference type="AlphaFoldDB" id="A0AAV5W9R6"/>
<protein>
    <recommendedName>
        <fullName evidence="3">Reverse transcriptase domain-containing protein</fullName>
    </recommendedName>
</protein>
<evidence type="ECO:0000313" key="1">
    <source>
        <dbReference type="EMBL" id="GMT28616.1"/>
    </source>
</evidence>
<reference evidence="1" key="1">
    <citation type="submission" date="2023-10" db="EMBL/GenBank/DDBJ databases">
        <title>Genome assembly of Pristionchus species.</title>
        <authorList>
            <person name="Yoshida K."/>
            <person name="Sommer R.J."/>
        </authorList>
    </citation>
    <scope>NUCLEOTIDE SEQUENCE</scope>
    <source>
        <strain evidence="1">RS5133</strain>
    </source>
</reference>
<evidence type="ECO:0008006" key="3">
    <source>
        <dbReference type="Google" id="ProtNLM"/>
    </source>
</evidence>
<organism evidence="1 2">
    <name type="scientific">Pristionchus fissidentatus</name>
    <dbReference type="NCBI Taxonomy" id="1538716"/>
    <lineage>
        <taxon>Eukaryota</taxon>
        <taxon>Metazoa</taxon>
        <taxon>Ecdysozoa</taxon>
        <taxon>Nematoda</taxon>
        <taxon>Chromadorea</taxon>
        <taxon>Rhabditida</taxon>
        <taxon>Rhabditina</taxon>
        <taxon>Diplogasteromorpha</taxon>
        <taxon>Diplogasteroidea</taxon>
        <taxon>Neodiplogasteridae</taxon>
        <taxon>Pristionchus</taxon>
    </lineage>
</organism>